<organism evidence="4 5">
    <name type="scientific">Fenollaria massiliensis</name>
    <dbReference type="NCBI Taxonomy" id="938288"/>
    <lineage>
        <taxon>Bacteria</taxon>
        <taxon>Bacillati</taxon>
        <taxon>Bacillota</taxon>
        <taxon>Clostridia</taxon>
        <taxon>Eubacteriales</taxon>
        <taxon>Fenollaria</taxon>
    </lineage>
</organism>
<dbReference type="InterPro" id="IPR050624">
    <property type="entry name" value="HTH-type_Tx_Regulator"/>
</dbReference>
<dbReference type="InterPro" id="IPR009057">
    <property type="entry name" value="Homeodomain-like_sf"/>
</dbReference>
<sequence>MKNEEISTMTKKKLAESLKKLMKKKSLSKITISDIVKDCDVNRKTFYYHFIGIEELFKWMLEEEAVHVVKNFDVKKDHKEAILFVMDYIDNNQDILNCAYDSIGREGLKDFFYDDFYEVVLKVIETTEEDMDIALDPDFKDFLCKMYAGAIANMIIDYFYSRKHIDHEKIANYIALIVAASIRSSIEEYMT</sequence>
<dbReference type="InterPro" id="IPR039532">
    <property type="entry name" value="TetR_C_Firmicutes"/>
</dbReference>
<dbReference type="Pfam" id="PF14278">
    <property type="entry name" value="TetR_C_8"/>
    <property type="match status" value="1"/>
</dbReference>
<dbReference type="SUPFAM" id="SSF46689">
    <property type="entry name" value="Homeodomain-like"/>
    <property type="match status" value="1"/>
</dbReference>
<reference evidence="4" key="1">
    <citation type="submission" date="2022-04" db="EMBL/GenBank/DDBJ databases">
        <title>Complete genome sequences of Ezakiella coagulans and Fenollaria massiliensis.</title>
        <authorList>
            <person name="France M.T."/>
            <person name="Clifford J."/>
            <person name="Narina S."/>
            <person name="Rutt L."/>
            <person name="Ravel J."/>
        </authorList>
    </citation>
    <scope>NUCLEOTIDE SEQUENCE</scope>
    <source>
        <strain evidence="4">C0061C2</strain>
    </source>
</reference>
<feature type="DNA-binding region" description="H-T-H motif" evidence="2">
    <location>
        <begin position="31"/>
        <end position="50"/>
    </location>
</feature>
<dbReference type="KEGG" id="fms:M1R53_07330"/>
<keyword evidence="5" id="KW-1185">Reference proteome</keyword>
<evidence type="ECO:0000313" key="5">
    <source>
        <dbReference type="Proteomes" id="UP000831151"/>
    </source>
</evidence>
<evidence type="ECO:0000256" key="2">
    <source>
        <dbReference type="PROSITE-ProRule" id="PRU00335"/>
    </source>
</evidence>
<dbReference type="PANTHER" id="PTHR43479">
    <property type="entry name" value="ACREF/ENVCD OPERON REPRESSOR-RELATED"/>
    <property type="match status" value="1"/>
</dbReference>
<dbReference type="Gene3D" id="1.10.357.10">
    <property type="entry name" value="Tetracycline Repressor, domain 2"/>
    <property type="match status" value="1"/>
</dbReference>
<protein>
    <submittedName>
        <fullName evidence="4">TetR/AcrR family transcriptional regulator</fullName>
    </submittedName>
</protein>
<dbReference type="GO" id="GO:0003677">
    <property type="term" value="F:DNA binding"/>
    <property type="evidence" value="ECO:0007669"/>
    <property type="project" value="UniProtKB-UniRule"/>
</dbReference>
<dbReference type="PROSITE" id="PS50977">
    <property type="entry name" value="HTH_TETR_2"/>
    <property type="match status" value="1"/>
</dbReference>
<evidence type="ECO:0000259" key="3">
    <source>
        <dbReference type="PROSITE" id="PS50977"/>
    </source>
</evidence>
<proteinExistence type="predicted"/>
<feature type="domain" description="HTH tetR-type" evidence="3">
    <location>
        <begin position="8"/>
        <end position="68"/>
    </location>
</feature>
<dbReference type="AlphaFoldDB" id="A0A9E7DJM7"/>
<accession>A0A9E7DJM7</accession>
<dbReference type="InterPro" id="IPR001647">
    <property type="entry name" value="HTH_TetR"/>
</dbReference>
<keyword evidence="1 2" id="KW-0238">DNA-binding</keyword>
<gene>
    <name evidence="4" type="ORF">M1R53_07330</name>
</gene>
<dbReference type="Pfam" id="PF00440">
    <property type="entry name" value="TetR_N"/>
    <property type="match status" value="1"/>
</dbReference>
<evidence type="ECO:0000313" key="4">
    <source>
        <dbReference type="EMBL" id="UQK59044.1"/>
    </source>
</evidence>
<name>A0A9E7DJM7_9FIRM</name>
<dbReference type="PANTHER" id="PTHR43479:SF7">
    <property type="entry name" value="TETR-FAMILY TRANSCRIPTIONAL REGULATOR"/>
    <property type="match status" value="1"/>
</dbReference>
<evidence type="ECO:0000256" key="1">
    <source>
        <dbReference type="ARBA" id="ARBA00023125"/>
    </source>
</evidence>
<dbReference type="Proteomes" id="UP000831151">
    <property type="component" value="Chromosome"/>
</dbReference>
<dbReference type="RefSeq" id="WP_019214542.1">
    <property type="nucleotide sequence ID" value="NZ_CP096649.1"/>
</dbReference>
<dbReference type="EMBL" id="CP096649">
    <property type="protein sequence ID" value="UQK59044.1"/>
    <property type="molecule type" value="Genomic_DNA"/>
</dbReference>